<feature type="domain" description="Cwf19-like C-terminal" evidence="4">
    <location>
        <begin position="728"/>
        <end position="848"/>
    </location>
</feature>
<feature type="compositionally biased region" description="Basic residues" evidence="2">
    <location>
        <begin position="22"/>
        <end position="38"/>
    </location>
</feature>
<evidence type="ECO:0000256" key="2">
    <source>
        <dbReference type="SAM" id="MobiDB-lite"/>
    </source>
</evidence>
<dbReference type="InterPro" id="IPR040194">
    <property type="entry name" value="Cwf19-like"/>
</dbReference>
<feature type="domain" description="Cwf19-like protein C-terminal" evidence="3">
    <location>
        <begin position="857"/>
        <end position="954"/>
    </location>
</feature>
<dbReference type="PANTHER" id="PTHR12072">
    <property type="entry name" value="CWF19, CELL CYCLE CONTROL PROTEIN"/>
    <property type="match status" value="1"/>
</dbReference>
<feature type="compositionally biased region" description="Basic and acidic residues" evidence="2">
    <location>
        <begin position="380"/>
        <end position="409"/>
    </location>
</feature>
<dbReference type="GO" id="GO:0071014">
    <property type="term" value="C:post-mRNA release spliceosomal complex"/>
    <property type="evidence" value="ECO:0007669"/>
    <property type="project" value="TreeGrafter"/>
</dbReference>
<sequence>MLSSLKFLDPTEVDKSLEKEKKARRKAKKQRHKEKKQAKKESRGRDAAVRECDSGASSSGEELDASPQGAAICSEASREASPVQPVAREDWMTKAGSRPLAEAKPDAEAQAEAAAAARAAKMQEREINKERTGVEATTSQPAQPASGLGAAPAAGVGDSGASWRLKALRRAQAQAAEQGADVKQVVEERWGSLSALTAGLTAGRAAHAMAHRHAAAERAPEGLRRPRGGADGESGRGRGGNERGEEGGRGRGRGGSERGGEDGERGRGRGGSERGEEGRQSEGRGHEGSERGEEGAHYLRDVQSTRSQMRRPTDKDSLSWRSRRPGGKRSERSVPPAEQRSSPPGERDSSAADTAHPSISQHGGEPSSGGKQGEPSSDGNKGDSRGERRPDGRSEHRSERGGEDRPDRRSAHRSGRGVERSSDSRNEHKSDRRPAHRDPLGRQADAAILRGAAASLNQFSGDGSFLERFQQQAIGAAAADATGAPNGRASPRRSRSPVGTRNNGGAEEMQLDNGSSQSDGERDSDPGALQARLQSSEGGGATSAASSGSGGGGGGGGRSNVATAAALRARLLGKAPPAEPAGLAGAPASSGGRAERVVLPMVDASGRAMPGAFGREAAGAGAPDGGRKPKRVQRYGEGGVKERYFADDEKQDLTTLVKRQRYEGAEDIDANLADNIARSARYKGKELDVDDEYDVDGGLEMYESRKRKGTKEQQAQRSKRAQVSDYMRTSSILDNCARCFASARRPRHLTISIGQTAYLMLPERGRLVPGHCCIVPSEHVASSRLVDEHVWTEMRNFKKCLLQMFMAQGKEVIFLETAMQLGDARNHAVVECIPVPPAVAAKAPLFFKKGIDDAESEWSQHHAKRLIDTRAKGLRGSIPPNFPYFHVEFGLTAGYVHVIDDETKFKRDFGRSIMVGLLRLPDEDMHRQAKQESPALQQQRVVEFAKQWDPYDWTKQLG</sequence>
<comment type="caution">
    <text evidence="5">The sequence shown here is derived from an EMBL/GenBank/DDBJ whole genome shotgun (WGS) entry which is preliminary data.</text>
</comment>
<feature type="compositionally biased region" description="Basic and acidic residues" evidence="2">
    <location>
        <begin position="39"/>
        <end position="53"/>
    </location>
</feature>
<feature type="compositionally biased region" description="Basic and acidic residues" evidence="2">
    <location>
        <begin position="214"/>
        <end position="300"/>
    </location>
</feature>
<accession>A0AAW1QPL5</accession>
<feature type="compositionally biased region" description="Basic and acidic residues" evidence="2">
    <location>
        <begin position="12"/>
        <end position="21"/>
    </location>
</feature>
<dbReference type="Pfam" id="PF04677">
    <property type="entry name" value="CwfJ_C_1"/>
    <property type="match status" value="1"/>
</dbReference>
<feature type="compositionally biased region" description="Basic and acidic residues" evidence="2">
    <location>
        <begin position="121"/>
        <end position="133"/>
    </location>
</feature>
<proteinExistence type="inferred from homology"/>
<evidence type="ECO:0008006" key="7">
    <source>
        <dbReference type="Google" id="ProtNLM"/>
    </source>
</evidence>
<keyword evidence="6" id="KW-1185">Reference proteome</keyword>
<protein>
    <recommendedName>
        <fullName evidence="7">CWF19-like protein 2</fullName>
    </recommendedName>
</protein>
<feature type="compositionally biased region" description="Gly residues" evidence="2">
    <location>
        <begin position="548"/>
        <end position="558"/>
    </location>
</feature>
<dbReference type="InterPro" id="IPR006768">
    <property type="entry name" value="Cwf19-like_C_dom-1"/>
</dbReference>
<gene>
    <name evidence="5" type="ORF">WJX72_002672</name>
</gene>
<dbReference type="Pfam" id="PF04676">
    <property type="entry name" value="CwfJ_C_2"/>
    <property type="match status" value="1"/>
</dbReference>
<evidence type="ECO:0000259" key="3">
    <source>
        <dbReference type="Pfam" id="PF04676"/>
    </source>
</evidence>
<feature type="compositionally biased region" description="Low complexity" evidence="2">
    <location>
        <begin position="476"/>
        <end position="489"/>
    </location>
</feature>
<evidence type="ECO:0000256" key="1">
    <source>
        <dbReference type="ARBA" id="ARBA00006795"/>
    </source>
</evidence>
<dbReference type="PANTHER" id="PTHR12072:SF5">
    <property type="entry name" value="CWF19-LIKE PROTEIN 2"/>
    <property type="match status" value="1"/>
</dbReference>
<evidence type="ECO:0000259" key="4">
    <source>
        <dbReference type="Pfam" id="PF04677"/>
    </source>
</evidence>
<name>A0AAW1QPL5_9CHLO</name>
<feature type="region of interest" description="Disordered" evidence="2">
    <location>
        <begin position="203"/>
        <end position="446"/>
    </location>
</feature>
<feature type="region of interest" description="Disordered" evidence="2">
    <location>
        <begin position="476"/>
        <end position="561"/>
    </location>
</feature>
<dbReference type="EMBL" id="JALJOR010000002">
    <property type="protein sequence ID" value="KAK9823428.1"/>
    <property type="molecule type" value="Genomic_DNA"/>
</dbReference>
<evidence type="ECO:0000313" key="6">
    <source>
        <dbReference type="Proteomes" id="UP001489004"/>
    </source>
</evidence>
<feature type="region of interest" description="Disordered" evidence="2">
    <location>
        <begin position="613"/>
        <end position="633"/>
    </location>
</feature>
<feature type="compositionally biased region" description="Low complexity" evidence="2">
    <location>
        <begin position="141"/>
        <end position="155"/>
    </location>
</feature>
<dbReference type="AlphaFoldDB" id="A0AAW1QPL5"/>
<dbReference type="InterPro" id="IPR006767">
    <property type="entry name" value="Cwf19-like_C_dom-2"/>
</dbReference>
<feature type="compositionally biased region" description="Low complexity" evidence="2">
    <location>
        <begin position="108"/>
        <end position="120"/>
    </location>
</feature>
<comment type="similarity">
    <text evidence="1">Belongs to the CWF19 family.</text>
</comment>
<dbReference type="Proteomes" id="UP001489004">
    <property type="component" value="Unassembled WGS sequence"/>
</dbReference>
<dbReference type="GO" id="GO:0000398">
    <property type="term" value="P:mRNA splicing, via spliceosome"/>
    <property type="evidence" value="ECO:0007669"/>
    <property type="project" value="TreeGrafter"/>
</dbReference>
<feature type="compositionally biased region" description="Basic and acidic residues" evidence="2">
    <location>
        <begin position="416"/>
        <end position="440"/>
    </location>
</feature>
<feature type="region of interest" description="Disordered" evidence="2">
    <location>
        <begin position="1"/>
        <end position="159"/>
    </location>
</feature>
<reference evidence="5 6" key="1">
    <citation type="journal article" date="2024" name="Nat. Commun.">
        <title>Phylogenomics reveals the evolutionary origins of lichenization in chlorophyte algae.</title>
        <authorList>
            <person name="Puginier C."/>
            <person name="Libourel C."/>
            <person name="Otte J."/>
            <person name="Skaloud P."/>
            <person name="Haon M."/>
            <person name="Grisel S."/>
            <person name="Petersen M."/>
            <person name="Berrin J.G."/>
            <person name="Delaux P.M."/>
            <person name="Dal Grande F."/>
            <person name="Keller J."/>
        </authorList>
    </citation>
    <scope>NUCLEOTIDE SEQUENCE [LARGE SCALE GENOMIC DNA]</scope>
    <source>
        <strain evidence="5 6">SAG 2043</strain>
    </source>
</reference>
<evidence type="ECO:0000313" key="5">
    <source>
        <dbReference type="EMBL" id="KAK9823428.1"/>
    </source>
</evidence>
<organism evidence="5 6">
    <name type="scientific">[Myrmecia] bisecta</name>
    <dbReference type="NCBI Taxonomy" id="41462"/>
    <lineage>
        <taxon>Eukaryota</taxon>
        <taxon>Viridiplantae</taxon>
        <taxon>Chlorophyta</taxon>
        <taxon>core chlorophytes</taxon>
        <taxon>Trebouxiophyceae</taxon>
        <taxon>Trebouxiales</taxon>
        <taxon>Trebouxiaceae</taxon>
        <taxon>Myrmecia</taxon>
    </lineage>
</organism>